<organism evidence="1 2">
    <name type="scientific">Mesorhizobium australicum</name>
    <dbReference type="NCBI Taxonomy" id="536018"/>
    <lineage>
        <taxon>Bacteria</taxon>
        <taxon>Pseudomonadati</taxon>
        <taxon>Pseudomonadota</taxon>
        <taxon>Alphaproteobacteria</taxon>
        <taxon>Hyphomicrobiales</taxon>
        <taxon>Phyllobacteriaceae</taxon>
        <taxon>Mesorhizobium</taxon>
    </lineage>
</organism>
<evidence type="ECO:0000313" key="2">
    <source>
        <dbReference type="Proteomes" id="UP000193083"/>
    </source>
</evidence>
<dbReference type="InterPro" id="IPR050194">
    <property type="entry name" value="Glycosyltransferase_grp1"/>
</dbReference>
<dbReference type="CDD" id="cd03801">
    <property type="entry name" value="GT4_PimA-like"/>
    <property type="match status" value="1"/>
</dbReference>
<evidence type="ECO:0000313" key="1">
    <source>
        <dbReference type="EMBL" id="SMH40667.1"/>
    </source>
</evidence>
<protein>
    <submittedName>
        <fullName evidence="1">Glycosyltransferase involved in cell wall bisynthesis</fullName>
    </submittedName>
</protein>
<sequence>MIRSTSSTAMNRQQSTRAKQPMGILVSAYSCETGRGSEGEIGWRFVTHLARDHEVWVITRANLRAVHARTFETEPRPKSLHFIYFDLPWIFRFYKRGKRFFLVYYYFWQIGVGLRARRLMREQRFDVLHHLIGGMDWMPAGISLAPGPFVWGPVGSENTHPLIFADLPLASRVKDRSRRAIRWVLRGFDPFLRFTASRASVILSQTPETMPRRYKQRMRPFEQTGIADLPSLARPKSDFERGERLQIVFAGELKDWKGAWFACAAALKFFENDAHSDLIVVGDGPLRADLESMALRHPQGHRVRFLGEIAMDQLIEVLRSGDVFLYPSFHHGMATVVLQAMLTGLPVVCIEGDAIGRAIKQEAGITVTLSPDSDPVDGIVSALSELAKDDARRQRLAKSAQTIARERFSYETLSAALSKIYKEIVSVDVVRAR</sequence>
<dbReference type="RefSeq" id="WP_085464363.1">
    <property type="nucleotide sequence ID" value="NZ_FXBL01000004.1"/>
</dbReference>
<dbReference type="EMBL" id="FXBL01000004">
    <property type="protein sequence ID" value="SMH40667.1"/>
    <property type="molecule type" value="Genomic_DNA"/>
</dbReference>
<accession>A0A1X7NSV8</accession>
<keyword evidence="2" id="KW-1185">Reference proteome</keyword>
<name>A0A1X7NSV8_9HYPH</name>
<keyword evidence="1" id="KW-0808">Transferase</keyword>
<dbReference type="Pfam" id="PF13692">
    <property type="entry name" value="Glyco_trans_1_4"/>
    <property type="match status" value="1"/>
</dbReference>
<dbReference type="PROSITE" id="PS51257">
    <property type="entry name" value="PROKAR_LIPOPROTEIN"/>
    <property type="match status" value="1"/>
</dbReference>
<dbReference type="GO" id="GO:0016757">
    <property type="term" value="F:glycosyltransferase activity"/>
    <property type="evidence" value="ECO:0007669"/>
    <property type="project" value="TreeGrafter"/>
</dbReference>
<proteinExistence type="predicted"/>
<dbReference type="PANTHER" id="PTHR45947:SF3">
    <property type="entry name" value="SULFOQUINOVOSYL TRANSFERASE SQD2"/>
    <property type="match status" value="1"/>
</dbReference>
<dbReference type="SUPFAM" id="SSF53756">
    <property type="entry name" value="UDP-Glycosyltransferase/glycogen phosphorylase"/>
    <property type="match status" value="1"/>
</dbReference>
<dbReference type="Gene3D" id="3.40.50.2000">
    <property type="entry name" value="Glycogen Phosphorylase B"/>
    <property type="match status" value="2"/>
</dbReference>
<dbReference type="AlphaFoldDB" id="A0A1X7NSV8"/>
<gene>
    <name evidence="1" type="ORF">SAMN02982922_2396</name>
</gene>
<dbReference type="OrthoDB" id="9781738at2"/>
<dbReference type="Proteomes" id="UP000193083">
    <property type="component" value="Unassembled WGS sequence"/>
</dbReference>
<dbReference type="PANTHER" id="PTHR45947">
    <property type="entry name" value="SULFOQUINOVOSYL TRANSFERASE SQD2"/>
    <property type="match status" value="1"/>
</dbReference>
<reference evidence="1 2" key="1">
    <citation type="submission" date="2017-04" db="EMBL/GenBank/DDBJ databases">
        <authorList>
            <person name="Afonso C.L."/>
            <person name="Miller P.J."/>
            <person name="Scott M.A."/>
            <person name="Spackman E."/>
            <person name="Goraichik I."/>
            <person name="Dimitrov K.M."/>
            <person name="Suarez D.L."/>
            <person name="Swayne D.E."/>
        </authorList>
    </citation>
    <scope>NUCLEOTIDE SEQUENCE [LARGE SCALE GENOMIC DNA]</scope>
    <source>
        <strain evidence="1 2">B5P</strain>
    </source>
</reference>